<dbReference type="PRINTS" id="PR01036">
    <property type="entry name" value="TCRTETB"/>
</dbReference>
<evidence type="ECO:0000313" key="9">
    <source>
        <dbReference type="EMBL" id="TPX32829.1"/>
    </source>
</evidence>
<dbReference type="PANTHER" id="PTHR23501:SF191">
    <property type="entry name" value="VACUOLAR BASIC AMINO ACID TRANSPORTER 4"/>
    <property type="match status" value="1"/>
</dbReference>
<feature type="transmembrane region" description="Helical" evidence="7">
    <location>
        <begin position="57"/>
        <end position="82"/>
    </location>
</feature>
<feature type="transmembrane region" description="Helical" evidence="7">
    <location>
        <begin position="183"/>
        <end position="205"/>
    </location>
</feature>
<feature type="transmembrane region" description="Helical" evidence="7">
    <location>
        <begin position="520"/>
        <end position="538"/>
    </location>
</feature>
<dbReference type="InterPro" id="IPR011701">
    <property type="entry name" value="MFS"/>
</dbReference>
<evidence type="ECO:0000259" key="8">
    <source>
        <dbReference type="PROSITE" id="PS50850"/>
    </source>
</evidence>
<dbReference type="GeneID" id="42005392"/>
<evidence type="ECO:0000256" key="5">
    <source>
        <dbReference type="ARBA" id="ARBA00023136"/>
    </source>
</evidence>
<dbReference type="AlphaFoldDB" id="A0A507C198"/>
<dbReference type="PANTHER" id="PTHR23501">
    <property type="entry name" value="MAJOR FACILITATOR SUPERFAMILY"/>
    <property type="match status" value="1"/>
</dbReference>
<evidence type="ECO:0000256" key="7">
    <source>
        <dbReference type="SAM" id="Phobius"/>
    </source>
</evidence>
<dbReference type="Proteomes" id="UP000319731">
    <property type="component" value="Unassembled WGS sequence"/>
</dbReference>
<dbReference type="RefSeq" id="XP_031023966.1">
    <property type="nucleotide sequence ID" value="XM_031170095.1"/>
</dbReference>
<keyword evidence="5 7" id="KW-0472">Membrane</keyword>
<dbReference type="OrthoDB" id="2147446at2759"/>
<keyword evidence="10" id="KW-1185">Reference proteome</keyword>
<evidence type="ECO:0000256" key="3">
    <source>
        <dbReference type="ARBA" id="ARBA00022692"/>
    </source>
</evidence>
<dbReference type="GO" id="GO:0022857">
    <property type="term" value="F:transmembrane transporter activity"/>
    <property type="evidence" value="ECO:0007669"/>
    <property type="project" value="InterPro"/>
</dbReference>
<evidence type="ECO:0000256" key="2">
    <source>
        <dbReference type="ARBA" id="ARBA00022448"/>
    </source>
</evidence>
<dbReference type="CDD" id="cd17502">
    <property type="entry name" value="MFS_Azr1_MDR_like"/>
    <property type="match status" value="1"/>
</dbReference>
<evidence type="ECO:0000256" key="6">
    <source>
        <dbReference type="SAM" id="MobiDB-lite"/>
    </source>
</evidence>
<sequence length="575" mass="61238">MGAEETAPVDEKSVMVVKVQDDDDPARTMSNDEEQAVPKVAAPVSIGANMELGKFQFVMVLVSLVSSMFLFALDTSIISTAIPTIASEFQSLDLVPWLGTGYYLAATSTSPLYGRFADVFGRKPVFLVAVFLFELGSLIAGLSTSMIMLIVGRTICGLGGGGIFSLVFIIVSDIVSMRDRGKYTGLFSMTFTISSVIGPLLGGVFTEKATWRWVFFINIPFGILAMTLVAIFLPRRASAVGGRTMMDKLRRIDYLGSLLLILCIVSLLIPLQSGIEWGWSAPQTIALFVLSAVFLIAFIVVENVVKEPVVPPKVFQNVTVVASFALGAFTGMAFLGLLYYVSIYFQVTVGDSATTAGLKTIPFVFGVSIISLVSGIMISVFGIYRPFLWCGGVILTGGAVMMSFMNATSPLWFQSIAQLLAGVGVGLVFGARIIAVQAAVSRELIAVAVGLTSFFQQLGSVVGVATVGAIFQDLLVKNLARDLPTLNPQLIANNPQYVKTLPSDQKAIAISAYVSAIDSAWRLAIAFSILVLICSLFIKNYQLGSSSAQKKKEAAAAKASDPSVPLTSVAGKTDA</sequence>
<accession>A0A507C198</accession>
<keyword evidence="3 7" id="KW-0812">Transmembrane</keyword>
<organism evidence="9 10">
    <name type="scientific">Synchytrium microbalum</name>
    <dbReference type="NCBI Taxonomy" id="1806994"/>
    <lineage>
        <taxon>Eukaryota</taxon>
        <taxon>Fungi</taxon>
        <taxon>Fungi incertae sedis</taxon>
        <taxon>Chytridiomycota</taxon>
        <taxon>Chytridiomycota incertae sedis</taxon>
        <taxon>Chytridiomycetes</taxon>
        <taxon>Synchytriales</taxon>
        <taxon>Synchytriaceae</taxon>
        <taxon>Synchytrium</taxon>
    </lineage>
</organism>
<feature type="transmembrane region" description="Helical" evidence="7">
    <location>
        <begin position="150"/>
        <end position="171"/>
    </location>
</feature>
<evidence type="ECO:0000313" key="10">
    <source>
        <dbReference type="Proteomes" id="UP000319731"/>
    </source>
</evidence>
<dbReference type="GO" id="GO:0005886">
    <property type="term" value="C:plasma membrane"/>
    <property type="evidence" value="ECO:0007669"/>
    <property type="project" value="TreeGrafter"/>
</dbReference>
<dbReference type="STRING" id="1806994.A0A507C198"/>
<keyword evidence="4 7" id="KW-1133">Transmembrane helix</keyword>
<gene>
    <name evidence="9" type="ORF">SmJEL517_g04167</name>
</gene>
<comment type="subcellular location">
    <subcellularLocation>
        <location evidence="1">Endomembrane system</location>
        <topology evidence="1">Multi-pass membrane protein</topology>
    </subcellularLocation>
</comment>
<comment type="caution">
    <text evidence="9">The sequence shown here is derived from an EMBL/GenBank/DDBJ whole genome shotgun (WGS) entry which is preliminary data.</text>
</comment>
<feature type="transmembrane region" description="Helical" evidence="7">
    <location>
        <begin position="211"/>
        <end position="233"/>
    </location>
</feature>
<keyword evidence="2" id="KW-0813">Transport</keyword>
<feature type="transmembrane region" description="Helical" evidence="7">
    <location>
        <begin position="285"/>
        <end position="305"/>
    </location>
</feature>
<feature type="transmembrane region" description="Helical" evidence="7">
    <location>
        <begin position="387"/>
        <end position="405"/>
    </location>
</feature>
<feature type="transmembrane region" description="Helical" evidence="7">
    <location>
        <begin position="254"/>
        <end position="273"/>
    </location>
</feature>
<feature type="transmembrane region" description="Helical" evidence="7">
    <location>
        <begin position="444"/>
        <end position="471"/>
    </location>
</feature>
<dbReference type="SUPFAM" id="SSF103473">
    <property type="entry name" value="MFS general substrate transporter"/>
    <property type="match status" value="1"/>
</dbReference>
<dbReference type="PROSITE" id="PS50850">
    <property type="entry name" value="MFS"/>
    <property type="match status" value="1"/>
</dbReference>
<evidence type="ECO:0000256" key="4">
    <source>
        <dbReference type="ARBA" id="ARBA00022989"/>
    </source>
</evidence>
<dbReference type="Gene3D" id="1.20.1250.20">
    <property type="entry name" value="MFS general substrate transporter like domains"/>
    <property type="match status" value="2"/>
</dbReference>
<dbReference type="Pfam" id="PF07690">
    <property type="entry name" value="MFS_1"/>
    <property type="match status" value="1"/>
</dbReference>
<feature type="domain" description="Major facilitator superfamily (MFS) profile" evidence="8">
    <location>
        <begin position="60"/>
        <end position="543"/>
    </location>
</feature>
<dbReference type="EMBL" id="QEAO01000026">
    <property type="protein sequence ID" value="TPX32829.1"/>
    <property type="molecule type" value="Genomic_DNA"/>
</dbReference>
<feature type="transmembrane region" description="Helical" evidence="7">
    <location>
        <begin position="411"/>
        <end position="432"/>
    </location>
</feature>
<dbReference type="GO" id="GO:0012505">
    <property type="term" value="C:endomembrane system"/>
    <property type="evidence" value="ECO:0007669"/>
    <property type="project" value="UniProtKB-SubCell"/>
</dbReference>
<feature type="transmembrane region" description="Helical" evidence="7">
    <location>
        <begin position="317"/>
        <end position="341"/>
    </location>
</feature>
<reference evidence="9 10" key="1">
    <citation type="journal article" date="2019" name="Sci. Rep.">
        <title>Comparative genomics of chytrid fungi reveal insights into the obligate biotrophic and pathogenic lifestyle of Synchytrium endobioticum.</title>
        <authorList>
            <person name="van de Vossenberg B.T.L.H."/>
            <person name="Warris S."/>
            <person name="Nguyen H.D.T."/>
            <person name="van Gent-Pelzer M.P.E."/>
            <person name="Joly D.L."/>
            <person name="van de Geest H.C."/>
            <person name="Bonants P.J.M."/>
            <person name="Smith D.S."/>
            <person name="Levesque C.A."/>
            <person name="van der Lee T.A.J."/>
        </authorList>
    </citation>
    <scope>NUCLEOTIDE SEQUENCE [LARGE SCALE GENOMIC DNA]</scope>
    <source>
        <strain evidence="9 10">JEL517</strain>
    </source>
</reference>
<proteinExistence type="predicted"/>
<feature type="transmembrane region" description="Helical" evidence="7">
    <location>
        <begin position="94"/>
        <end position="113"/>
    </location>
</feature>
<feature type="transmembrane region" description="Helical" evidence="7">
    <location>
        <begin position="361"/>
        <end position="380"/>
    </location>
</feature>
<evidence type="ECO:0000256" key="1">
    <source>
        <dbReference type="ARBA" id="ARBA00004127"/>
    </source>
</evidence>
<name>A0A507C198_9FUNG</name>
<protein>
    <recommendedName>
        <fullName evidence="8">Major facilitator superfamily (MFS) profile domain-containing protein</fullName>
    </recommendedName>
</protein>
<feature type="transmembrane region" description="Helical" evidence="7">
    <location>
        <begin position="125"/>
        <end position="144"/>
    </location>
</feature>
<dbReference type="InterPro" id="IPR036259">
    <property type="entry name" value="MFS_trans_sf"/>
</dbReference>
<dbReference type="InterPro" id="IPR020846">
    <property type="entry name" value="MFS_dom"/>
</dbReference>
<feature type="region of interest" description="Disordered" evidence="6">
    <location>
        <begin position="554"/>
        <end position="575"/>
    </location>
</feature>